<reference evidence="2 3" key="1">
    <citation type="submission" date="2018-03" db="EMBL/GenBank/DDBJ databases">
        <title>Genomic Encyclopedia of Archaeal and Bacterial Type Strains, Phase II (KMG-II): from individual species to whole genera.</title>
        <authorList>
            <person name="Goeker M."/>
        </authorList>
    </citation>
    <scope>NUCLEOTIDE SEQUENCE [LARGE SCALE GENOMIC DNA]</scope>
    <source>
        <strain evidence="2 3">DSM 100346</strain>
    </source>
</reference>
<accession>A0A316AJP5</accession>
<comment type="caution">
    <text evidence="2">The sequence shown here is derived from an EMBL/GenBank/DDBJ whole genome shotgun (WGS) entry which is preliminary data.</text>
</comment>
<organism evidence="2 3">
    <name type="scientific">Dyadobacter jejuensis</name>
    <dbReference type="NCBI Taxonomy" id="1082580"/>
    <lineage>
        <taxon>Bacteria</taxon>
        <taxon>Pseudomonadati</taxon>
        <taxon>Bacteroidota</taxon>
        <taxon>Cytophagia</taxon>
        <taxon>Cytophagales</taxon>
        <taxon>Spirosomataceae</taxon>
        <taxon>Dyadobacter</taxon>
    </lineage>
</organism>
<dbReference type="EMBL" id="QGDT01000006">
    <property type="protein sequence ID" value="PWJ57752.1"/>
    <property type="molecule type" value="Genomic_DNA"/>
</dbReference>
<protein>
    <submittedName>
        <fullName evidence="2">Concanavalin A-like lectin/glucanase superfamily protein</fullName>
    </submittedName>
</protein>
<dbReference type="GO" id="GO:0030246">
    <property type="term" value="F:carbohydrate binding"/>
    <property type="evidence" value="ECO:0007669"/>
    <property type="project" value="UniProtKB-KW"/>
</dbReference>
<feature type="chain" id="PRO_5016437928" evidence="1">
    <location>
        <begin position="27"/>
        <end position="297"/>
    </location>
</feature>
<dbReference type="Proteomes" id="UP000245880">
    <property type="component" value="Unassembled WGS sequence"/>
</dbReference>
<sequence length="297" mass="32844">MKYLSLRLTILILLALPLLRSSGVQAQISREKPNKKLIKRIQATKGFLALWKFDELPGQDRKAIGAGNFPLKEMAGEIPRSNEGPLSGFSLQLDGDKFLSLTNAQTKELNLYGPQQGVTVLAWVKWSGQHNAFVGGMWNEYQDGGKRQYGLFVSLPYYNGMSRVCGHISNTGRPTPPFPYSIDYSTSKQEVPKEVWTCVAMTYDGQRIKSFVNGVFLSSEPELIDHTKGFEGYPDGLVQQKNPYAFPDGMGNNGSDFTVGAVLLKRGMGNFFKGLIGGLAVYDRALTDSEIEALSLR</sequence>
<dbReference type="OrthoDB" id="5124266at2"/>
<name>A0A316AJP5_9BACT</name>
<dbReference type="InterPro" id="IPR013320">
    <property type="entry name" value="ConA-like_dom_sf"/>
</dbReference>
<evidence type="ECO:0000256" key="1">
    <source>
        <dbReference type="SAM" id="SignalP"/>
    </source>
</evidence>
<keyword evidence="2" id="KW-0430">Lectin</keyword>
<proteinExistence type="predicted"/>
<dbReference type="GO" id="GO:0004553">
    <property type="term" value="F:hydrolase activity, hydrolyzing O-glycosyl compounds"/>
    <property type="evidence" value="ECO:0007669"/>
    <property type="project" value="UniProtKB-ARBA"/>
</dbReference>
<evidence type="ECO:0000313" key="2">
    <source>
        <dbReference type="EMBL" id="PWJ57752.1"/>
    </source>
</evidence>
<dbReference type="GO" id="GO:0005975">
    <property type="term" value="P:carbohydrate metabolic process"/>
    <property type="evidence" value="ECO:0007669"/>
    <property type="project" value="UniProtKB-ARBA"/>
</dbReference>
<evidence type="ECO:0000313" key="3">
    <source>
        <dbReference type="Proteomes" id="UP000245880"/>
    </source>
</evidence>
<keyword evidence="1" id="KW-0732">Signal</keyword>
<feature type="signal peptide" evidence="1">
    <location>
        <begin position="1"/>
        <end position="26"/>
    </location>
</feature>
<dbReference type="SUPFAM" id="SSF49899">
    <property type="entry name" value="Concanavalin A-like lectins/glucanases"/>
    <property type="match status" value="1"/>
</dbReference>
<dbReference type="AlphaFoldDB" id="A0A316AJP5"/>
<dbReference type="Gene3D" id="2.60.120.200">
    <property type="match status" value="1"/>
</dbReference>
<dbReference type="Pfam" id="PF13385">
    <property type="entry name" value="Laminin_G_3"/>
    <property type="match status" value="1"/>
</dbReference>
<keyword evidence="3" id="KW-1185">Reference proteome</keyword>
<gene>
    <name evidence="2" type="ORF">CLV98_106224</name>
</gene>